<keyword evidence="2" id="KW-1003">Cell membrane</keyword>
<evidence type="ECO:0000256" key="7">
    <source>
        <dbReference type="ARBA" id="ARBA00024033"/>
    </source>
</evidence>
<dbReference type="GO" id="GO:0016758">
    <property type="term" value="F:hexosyltransferase activity"/>
    <property type="evidence" value="ECO:0007669"/>
    <property type="project" value="InterPro"/>
</dbReference>
<evidence type="ECO:0000256" key="8">
    <source>
        <dbReference type="SAM" id="Phobius"/>
    </source>
</evidence>
<dbReference type="STRING" id="399497.BW733_12530"/>
<dbReference type="GO" id="GO:0005886">
    <property type="term" value="C:plasma membrane"/>
    <property type="evidence" value="ECO:0007669"/>
    <property type="project" value="UniProtKB-SubCell"/>
</dbReference>
<gene>
    <name evidence="9" type="ORF">BW733_12530</name>
</gene>
<feature type="transmembrane region" description="Helical" evidence="8">
    <location>
        <begin position="307"/>
        <end position="327"/>
    </location>
</feature>
<evidence type="ECO:0000256" key="4">
    <source>
        <dbReference type="ARBA" id="ARBA00022692"/>
    </source>
</evidence>
<evidence type="ECO:0000313" key="9">
    <source>
        <dbReference type="EMBL" id="AQP51513.1"/>
    </source>
</evidence>
<feature type="transmembrane region" description="Helical" evidence="8">
    <location>
        <begin position="236"/>
        <end position="258"/>
    </location>
</feature>
<keyword evidence="6 8" id="KW-0472">Membrane</keyword>
<comment type="subcellular location">
    <subcellularLocation>
        <location evidence="1">Cell membrane</location>
        <topology evidence="1">Multi-pass membrane protein</topology>
    </subcellularLocation>
</comment>
<comment type="similarity">
    <text evidence="7">Belongs to the glycosyltransferase 87 family.</text>
</comment>
<evidence type="ECO:0000256" key="6">
    <source>
        <dbReference type="ARBA" id="ARBA00023136"/>
    </source>
</evidence>
<reference evidence="9 10" key="1">
    <citation type="journal article" date="2008" name="Int. J. Syst. Evol. Microbiol.">
        <title>Tessaracoccus flavescens sp. nov., isolated from marine sediment.</title>
        <authorList>
            <person name="Lee D.W."/>
            <person name="Lee S.D."/>
        </authorList>
    </citation>
    <scope>NUCLEOTIDE SEQUENCE [LARGE SCALE GENOMIC DNA]</scope>
    <source>
        <strain evidence="9 10">SST-39T</strain>
    </source>
</reference>
<evidence type="ECO:0000313" key="10">
    <source>
        <dbReference type="Proteomes" id="UP000188235"/>
    </source>
</evidence>
<organism evidence="9 10">
    <name type="scientific">Tessaracoccus flavescens</name>
    <dbReference type="NCBI Taxonomy" id="399497"/>
    <lineage>
        <taxon>Bacteria</taxon>
        <taxon>Bacillati</taxon>
        <taxon>Actinomycetota</taxon>
        <taxon>Actinomycetes</taxon>
        <taxon>Propionibacteriales</taxon>
        <taxon>Propionibacteriaceae</taxon>
        <taxon>Tessaracoccus</taxon>
    </lineage>
</organism>
<evidence type="ECO:0000256" key="3">
    <source>
        <dbReference type="ARBA" id="ARBA00022679"/>
    </source>
</evidence>
<keyword evidence="3" id="KW-0808">Transferase</keyword>
<evidence type="ECO:0000256" key="2">
    <source>
        <dbReference type="ARBA" id="ARBA00022475"/>
    </source>
</evidence>
<feature type="transmembrane region" description="Helical" evidence="8">
    <location>
        <begin position="270"/>
        <end position="287"/>
    </location>
</feature>
<name>A0A1Q2CZG2_9ACTN</name>
<dbReference type="Proteomes" id="UP000188235">
    <property type="component" value="Chromosome"/>
</dbReference>
<keyword evidence="10" id="KW-1185">Reference proteome</keyword>
<feature type="transmembrane region" description="Helical" evidence="8">
    <location>
        <begin position="145"/>
        <end position="166"/>
    </location>
</feature>
<proteinExistence type="inferred from homology"/>
<protein>
    <recommendedName>
        <fullName evidence="11">DUF2029 domain-containing protein</fullName>
    </recommendedName>
</protein>
<evidence type="ECO:0000256" key="5">
    <source>
        <dbReference type="ARBA" id="ARBA00022989"/>
    </source>
</evidence>
<dbReference type="InterPro" id="IPR018584">
    <property type="entry name" value="GT87"/>
</dbReference>
<evidence type="ECO:0008006" key="11">
    <source>
        <dbReference type="Google" id="ProtNLM"/>
    </source>
</evidence>
<dbReference type="Pfam" id="PF09594">
    <property type="entry name" value="GT87"/>
    <property type="match status" value="1"/>
</dbReference>
<evidence type="ECO:0000256" key="1">
    <source>
        <dbReference type="ARBA" id="ARBA00004651"/>
    </source>
</evidence>
<keyword evidence="5 8" id="KW-1133">Transmembrane helix</keyword>
<dbReference type="AlphaFoldDB" id="A0A1Q2CZG2"/>
<feature type="transmembrane region" description="Helical" evidence="8">
    <location>
        <begin position="117"/>
        <end position="138"/>
    </location>
</feature>
<accession>A0A1Q2CZG2</accession>
<feature type="transmembrane region" description="Helical" evidence="8">
    <location>
        <begin position="206"/>
        <end position="224"/>
    </location>
</feature>
<feature type="transmembrane region" description="Helical" evidence="8">
    <location>
        <begin position="30"/>
        <end position="63"/>
    </location>
</feature>
<keyword evidence="4 8" id="KW-0812">Transmembrane</keyword>
<dbReference type="KEGG" id="tfa:BW733_12530"/>
<dbReference type="EMBL" id="CP019607">
    <property type="protein sequence ID" value="AQP51513.1"/>
    <property type="molecule type" value="Genomic_DNA"/>
</dbReference>
<sequence>MASGDLYAPILGPVGDPGLPFTYPPIAAVLFVPLLALPFTVSFIVLTAATVALTHFVVCDVAVRVGWLGQFSRSAWLLTPLVLATAPFLDTLTYGQINVVLMAVCYLASTRCRNQWGFGLAVGLTAAVKLTPLALLLLPLVLWRWITIVAAGLSFVVPQIVTLVTLPRLTTGYWGSVIWEPSRVGNLAYVDNLSLRGIVERVGASAWVWILAVVLTVGLAAMAIQRRRHARPAALLGFAAGCMVLISPVTWVHHLVWWPHIAATWTADTPRRPITVVTVLFTMYLAVSPKHILDWLSLSPGSAFGQLLASAPGILVLIGTILSVLLISPNMSRAGLTSEGQTSATLQKG</sequence>